<organism evidence="2 3">
    <name type="scientific">Lacticaseibacillus brantae DSM 23927</name>
    <dbReference type="NCBI Taxonomy" id="1423727"/>
    <lineage>
        <taxon>Bacteria</taxon>
        <taxon>Bacillati</taxon>
        <taxon>Bacillota</taxon>
        <taxon>Bacilli</taxon>
        <taxon>Lactobacillales</taxon>
        <taxon>Lactobacillaceae</taxon>
        <taxon>Lacticaseibacillus</taxon>
    </lineage>
</organism>
<dbReference type="Proteomes" id="UP000051672">
    <property type="component" value="Unassembled WGS sequence"/>
</dbReference>
<evidence type="ECO:0000313" key="2">
    <source>
        <dbReference type="EMBL" id="KRM71764.1"/>
    </source>
</evidence>
<keyword evidence="1" id="KW-0472">Membrane</keyword>
<evidence type="ECO:0000256" key="1">
    <source>
        <dbReference type="SAM" id="Phobius"/>
    </source>
</evidence>
<feature type="transmembrane region" description="Helical" evidence="1">
    <location>
        <begin position="58"/>
        <end position="82"/>
    </location>
</feature>
<gene>
    <name evidence="2" type="ORF">FC34_GL001424</name>
</gene>
<protein>
    <submittedName>
        <fullName evidence="2">Uncharacterized protein</fullName>
    </submittedName>
</protein>
<dbReference type="RefSeq" id="WP_057894708.1">
    <property type="nucleotide sequence ID" value="NZ_AYZQ01000003.1"/>
</dbReference>
<keyword evidence="3" id="KW-1185">Reference proteome</keyword>
<accession>A0A0R2B1B1</accession>
<keyword evidence="1" id="KW-1133">Transmembrane helix</keyword>
<evidence type="ECO:0000313" key="3">
    <source>
        <dbReference type="Proteomes" id="UP000051672"/>
    </source>
</evidence>
<proteinExistence type="predicted"/>
<sequence length="87" mass="10085">MSLALWNIVFPILTILVAILLVNRYRLGRLRATSWWPGIVVYTIAILIMAFLPTGGLYWLNAFLVLNLLFWLLIGLLVHVVWTKIRH</sequence>
<name>A0A0R2B1B1_9LACO</name>
<dbReference type="AlphaFoldDB" id="A0A0R2B1B1"/>
<reference evidence="2 3" key="1">
    <citation type="journal article" date="2015" name="Genome Announc.">
        <title>Expanding the biotechnology potential of lactobacilli through comparative genomics of 213 strains and associated genera.</title>
        <authorList>
            <person name="Sun Z."/>
            <person name="Harris H.M."/>
            <person name="McCann A."/>
            <person name="Guo C."/>
            <person name="Argimon S."/>
            <person name="Zhang W."/>
            <person name="Yang X."/>
            <person name="Jeffery I.B."/>
            <person name="Cooney J.C."/>
            <person name="Kagawa T.F."/>
            <person name="Liu W."/>
            <person name="Song Y."/>
            <person name="Salvetti E."/>
            <person name="Wrobel A."/>
            <person name="Rasinkangas P."/>
            <person name="Parkhill J."/>
            <person name="Rea M.C."/>
            <person name="O'Sullivan O."/>
            <person name="Ritari J."/>
            <person name="Douillard F.P."/>
            <person name="Paul Ross R."/>
            <person name="Yang R."/>
            <person name="Briner A.E."/>
            <person name="Felis G.E."/>
            <person name="de Vos W.M."/>
            <person name="Barrangou R."/>
            <person name="Klaenhammer T.R."/>
            <person name="Caufield P.W."/>
            <person name="Cui Y."/>
            <person name="Zhang H."/>
            <person name="O'Toole P.W."/>
        </authorList>
    </citation>
    <scope>NUCLEOTIDE SEQUENCE [LARGE SCALE GENOMIC DNA]</scope>
    <source>
        <strain evidence="2 3">DSM 23927</strain>
    </source>
</reference>
<comment type="caution">
    <text evidence="2">The sequence shown here is derived from an EMBL/GenBank/DDBJ whole genome shotgun (WGS) entry which is preliminary data.</text>
</comment>
<keyword evidence="1" id="KW-0812">Transmembrane</keyword>
<feature type="transmembrane region" description="Helical" evidence="1">
    <location>
        <begin position="35"/>
        <end position="52"/>
    </location>
</feature>
<feature type="transmembrane region" description="Helical" evidence="1">
    <location>
        <begin position="6"/>
        <end position="23"/>
    </location>
</feature>
<dbReference type="PATRIC" id="fig|1423727.3.peg.1443"/>
<dbReference type="EMBL" id="AYZQ01000003">
    <property type="protein sequence ID" value="KRM71764.1"/>
    <property type="molecule type" value="Genomic_DNA"/>
</dbReference>